<dbReference type="Gene3D" id="2.60.40.1890">
    <property type="entry name" value="PCu(A)C copper chaperone"/>
    <property type="match status" value="1"/>
</dbReference>
<evidence type="ECO:0000313" key="1">
    <source>
        <dbReference type="EMBL" id="SUZ85118.1"/>
    </source>
</evidence>
<name>A0A381R2P9_9ZZZZ</name>
<proteinExistence type="predicted"/>
<reference evidence="1" key="1">
    <citation type="submission" date="2018-05" db="EMBL/GenBank/DDBJ databases">
        <authorList>
            <person name="Lanie J.A."/>
            <person name="Ng W.-L."/>
            <person name="Kazmierczak K.M."/>
            <person name="Andrzejewski T.M."/>
            <person name="Davidsen T.M."/>
            <person name="Wayne K.J."/>
            <person name="Tettelin H."/>
            <person name="Glass J.I."/>
            <person name="Rusch D."/>
            <person name="Podicherti R."/>
            <person name="Tsui H.-C.T."/>
            <person name="Winkler M.E."/>
        </authorList>
    </citation>
    <scope>NUCLEOTIDE SEQUENCE</scope>
</reference>
<dbReference type="AlphaFoldDB" id="A0A381R2P9"/>
<protein>
    <recommendedName>
        <fullName evidence="2">Copper chaperone PCu(A)C</fullName>
    </recommendedName>
</protein>
<dbReference type="EMBL" id="UINC01001621">
    <property type="protein sequence ID" value="SUZ85118.1"/>
    <property type="molecule type" value="Genomic_DNA"/>
</dbReference>
<gene>
    <name evidence="1" type="ORF">METZ01_LOCUS37972</name>
</gene>
<dbReference type="Pfam" id="PF04314">
    <property type="entry name" value="PCuAC"/>
    <property type="match status" value="1"/>
</dbReference>
<dbReference type="SUPFAM" id="SSF110087">
    <property type="entry name" value="DR1885-like metal-binding protein"/>
    <property type="match status" value="1"/>
</dbReference>
<evidence type="ECO:0008006" key="2">
    <source>
        <dbReference type="Google" id="ProtNLM"/>
    </source>
</evidence>
<sequence length="146" mass="16518">MKFKTGRAHFSVSIISLILINACSETQNYMPFEVEAAYATKPLIGINSVAAYMVLKNQTNQTLTIDEISCDNFLADFHESKIDNHSMMVMKKLDKVVIKPNSEVNFQPSGKHIMIMSENFPNNLEVINCQLSVGKEKKYPLVFIIK</sequence>
<dbReference type="InterPro" id="IPR058248">
    <property type="entry name" value="Lxx211020-like"/>
</dbReference>
<dbReference type="PANTHER" id="PTHR36302:SF1">
    <property type="entry name" value="COPPER CHAPERONE PCU(A)C"/>
    <property type="match status" value="1"/>
</dbReference>
<accession>A0A381R2P9</accession>
<dbReference type="InterPro" id="IPR007410">
    <property type="entry name" value="LpqE-like"/>
</dbReference>
<dbReference type="InterPro" id="IPR036182">
    <property type="entry name" value="PCuAC_sf"/>
</dbReference>
<dbReference type="PANTHER" id="PTHR36302">
    <property type="entry name" value="BLR7088 PROTEIN"/>
    <property type="match status" value="1"/>
</dbReference>
<organism evidence="1">
    <name type="scientific">marine metagenome</name>
    <dbReference type="NCBI Taxonomy" id="408172"/>
    <lineage>
        <taxon>unclassified sequences</taxon>
        <taxon>metagenomes</taxon>
        <taxon>ecological metagenomes</taxon>
    </lineage>
</organism>